<name>A0A4R4K3K4_9BACT</name>
<dbReference type="OrthoDB" id="277831at2"/>
<dbReference type="RefSeq" id="WP_132121025.1">
    <property type="nucleotide sequence ID" value="NZ_SMJU01000015.1"/>
</dbReference>
<comment type="caution">
    <text evidence="1">The sequence shown here is derived from an EMBL/GenBank/DDBJ whole genome shotgun (WGS) entry which is preliminary data.</text>
</comment>
<evidence type="ECO:0000313" key="2">
    <source>
        <dbReference type="Proteomes" id="UP000295706"/>
    </source>
</evidence>
<evidence type="ECO:0000313" key="1">
    <source>
        <dbReference type="EMBL" id="TDB61142.1"/>
    </source>
</evidence>
<dbReference type="EMBL" id="SMJU01000015">
    <property type="protein sequence ID" value="TDB61142.1"/>
    <property type="molecule type" value="Genomic_DNA"/>
</dbReference>
<sequence>MPSLHSKLPSLYHTLFPELASLEAPTESFATCENCVLCQKPDSPFLDTKCCTYYPQLPNYFIGGILSDSRPELQEGKQRLRALIQAGHGVTPTGLVTPLRYDLLNTAIRTDKSPAKGNEWTKAEVDTLRCPFYDQGACTVWDYREHGCSTSFCKSVGGETGTAFWNSLSVYLTDIEDALARYVLVFMNFPADTISAERLSTQNLGLDSAVGEVNAVEYKRLWGSWAGKEEVFYVKAFELVRDLDQTQLSGLLGVKGAVRWQQLLARQQQFLTPEIPDWLVLSDEVTIEKLAIGEVELKTTQGTFVVPGLVYHFLTKLDTKYTVDAVDQTLNALGVEFKKEYLTILFHLKILRPGQTIK</sequence>
<reference evidence="1 2" key="1">
    <citation type="submission" date="2019-02" db="EMBL/GenBank/DDBJ databases">
        <title>Arundinibacter roseus gen. nov., sp. nov., a new member of the family Cytophagaceae.</title>
        <authorList>
            <person name="Szuroczki S."/>
            <person name="Khayer B."/>
            <person name="Sproer C."/>
            <person name="Toumi M."/>
            <person name="Szabo A."/>
            <person name="Felfoldi T."/>
            <person name="Schumann P."/>
            <person name="Toth E."/>
        </authorList>
    </citation>
    <scope>NUCLEOTIDE SEQUENCE [LARGE SCALE GENOMIC DNA]</scope>
    <source>
        <strain evidence="1 2">DMA-k-7a</strain>
    </source>
</reference>
<organism evidence="1 2">
    <name type="scientific">Arundinibacter roseus</name>
    <dbReference type="NCBI Taxonomy" id="2070510"/>
    <lineage>
        <taxon>Bacteria</taxon>
        <taxon>Pseudomonadati</taxon>
        <taxon>Bacteroidota</taxon>
        <taxon>Cytophagia</taxon>
        <taxon>Cytophagales</taxon>
        <taxon>Spirosomataceae</taxon>
        <taxon>Arundinibacter</taxon>
    </lineage>
</organism>
<gene>
    <name evidence="1" type="ORF">EZE20_19955</name>
</gene>
<dbReference type="Proteomes" id="UP000295706">
    <property type="component" value="Unassembled WGS sequence"/>
</dbReference>
<keyword evidence="2" id="KW-1185">Reference proteome</keyword>
<proteinExistence type="predicted"/>
<dbReference type="AlphaFoldDB" id="A0A4R4K3K4"/>
<accession>A0A4R4K3K4</accession>
<protein>
    <submittedName>
        <fullName evidence="1">Uncharacterized protein</fullName>
    </submittedName>
</protein>